<evidence type="ECO:0000313" key="2">
    <source>
        <dbReference type="EMBL" id="GGC42337.1"/>
    </source>
</evidence>
<keyword evidence="1" id="KW-1133">Transmembrane helix</keyword>
<keyword evidence="3" id="KW-1185">Reference proteome</keyword>
<feature type="transmembrane region" description="Helical" evidence="1">
    <location>
        <begin position="20"/>
        <end position="41"/>
    </location>
</feature>
<gene>
    <name evidence="2" type="ORF">GCM10011400_31570</name>
</gene>
<evidence type="ECO:0000313" key="3">
    <source>
        <dbReference type="Proteomes" id="UP000602004"/>
    </source>
</evidence>
<evidence type="ECO:0000256" key="1">
    <source>
        <dbReference type="SAM" id="Phobius"/>
    </source>
</evidence>
<reference evidence="3" key="1">
    <citation type="journal article" date="2019" name="Int. J. Syst. Evol. Microbiol.">
        <title>The Global Catalogue of Microorganisms (GCM) 10K type strain sequencing project: providing services to taxonomists for standard genome sequencing and annotation.</title>
        <authorList>
            <consortium name="The Broad Institute Genomics Platform"/>
            <consortium name="The Broad Institute Genome Sequencing Center for Infectious Disease"/>
            <person name="Wu L."/>
            <person name="Ma J."/>
        </authorList>
    </citation>
    <scope>NUCLEOTIDE SEQUENCE [LARGE SCALE GENOMIC DNA]</scope>
    <source>
        <strain evidence="3">CGMCC 1.15103</strain>
    </source>
</reference>
<accession>A0ABQ1MKW5</accession>
<dbReference type="EMBL" id="BMHL01000004">
    <property type="protein sequence ID" value="GGC42337.1"/>
    <property type="molecule type" value="Genomic_DNA"/>
</dbReference>
<dbReference type="Proteomes" id="UP000602004">
    <property type="component" value="Unassembled WGS sequence"/>
</dbReference>
<organism evidence="2 3">
    <name type="scientific">Paraburkholderia caffeinilytica</name>
    <dbReference type="NCBI Taxonomy" id="1761016"/>
    <lineage>
        <taxon>Bacteria</taxon>
        <taxon>Pseudomonadati</taxon>
        <taxon>Pseudomonadota</taxon>
        <taxon>Betaproteobacteria</taxon>
        <taxon>Burkholderiales</taxon>
        <taxon>Burkholderiaceae</taxon>
        <taxon>Paraburkholderia</taxon>
    </lineage>
</organism>
<sequence length="58" mass="6055">MPDSPAAMQTLAPNPTRARISTGLLLISTLIGLGLGTTLVARLTDKIFGSQKAANRPH</sequence>
<keyword evidence="1" id="KW-0472">Membrane</keyword>
<protein>
    <submittedName>
        <fullName evidence="2">Uncharacterized protein</fullName>
    </submittedName>
</protein>
<proteinExistence type="predicted"/>
<name>A0ABQ1MKW5_9BURK</name>
<comment type="caution">
    <text evidence="2">The sequence shown here is derived from an EMBL/GenBank/DDBJ whole genome shotgun (WGS) entry which is preliminary data.</text>
</comment>
<keyword evidence="1" id="KW-0812">Transmembrane</keyword>